<comment type="cofactor">
    <cofactor evidence="2">
        <name>Mg(2+)</name>
        <dbReference type="ChEBI" id="CHEBI:18420"/>
    </cofactor>
</comment>
<reference evidence="11" key="1">
    <citation type="submission" date="2025-08" db="UniProtKB">
        <authorList>
            <consortium name="RefSeq"/>
        </authorList>
    </citation>
    <scope>IDENTIFICATION</scope>
    <source>
        <tissue evidence="11">Seedling</tissue>
    </source>
</reference>
<evidence type="ECO:0000256" key="1">
    <source>
        <dbReference type="ARBA" id="ARBA00001936"/>
    </source>
</evidence>
<evidence type="ECO:0000313" key="11">
    <source>
        <dbReference type="RefSeq" id="XP_015881161.3"/>
    </source>
</evidence>
<dbReference type="GO" id="GO:0005634">
    <property type="term" value="C:nucleus"/>
    <property type="evidence" value="ECO:0007669"/>
    <property type="project" value="TreeGrafter"/>
</dbReference>
<evidence type="ECO:0000256" key="4">
    <source>
        <dbReference type="ARBA" id="ARBA00022723"/>
    </source>
</evidence>
<dbReference type="InterPro" id="IPR036389">
    <property type="entry name" value="RNase_III_sf"/>
</dbReference>
<dbReference type="Gene3D" id="3.30.160.20">
    <property type="match status" value="1"/>
</dbReference>
<dbReference type="PROSITE" id="PS50142">
    <property type="entry name" value="RNASE_3_2"/>
    <property type="match status" value="1"/>
</dbReference>
<keyword evidence="7" id="KW-0460">Magnesium</keyword>
<dbReference type="CDD" id="cd00593">
    <property type="entry name" value="RIBOc"/>
    <property type="match status" value="1"/>
</dbReference>
<dbReference type="SUPFAM" id="SSF54768">
    <property type="entry name" value="dsRNA-binding domain-like"/>
    <property type="match status" value="1"/>
</dbReference>
<proteinExistence type="predicted"/>
<gene>
    <name evidence="11" type="primary">LOC107417112</name>
</gene>
<protein>
    <submittedName>
        <fullName evidence="11">Ribonuclease 3-like protein 3</fullName>
    </submittedName>
</protein>
<feature type="domain" description="RNase III" evidence="9">
    <location>
        <begin position="37"/>
        <end position="189"/>
    </location>
</feature>
<dbReference type="RefSeq" id="XP_015881161.3">
    <property type="nucleotide sequence ID" value="XM_016025675.4"/>
</dbReference>
<keyword evidence="3" id="KW-0540">Nuclease</keyword>
<dbReference type="AlphaFoldDB" id="A0A6P3ZP91"/>
<dbReference type="FunCoup" id="A0A6P3ZP91">
    <property type="interactions" value="3"/>
</dbReference>
<dbReference type="Proteomes" id="UP001652623">
    <property type="component" value="Chromosome 4"/>
</dbReference>
<keyword evidence="4" id="KW-0479">Metal-binding</keyword>
<keyword evidence="10" id="KW-1185">Reference proteome</keyword>
<evidence type="ECO:0000256" key="5">
    <source>
        <dbReference type="ARBA" id="ARBA00022759"/>
    </source>
</evidence>
<evidence type="ECO:0000259" key="9">
    <source>
        <dbReference type="PROSITE" id="PS50142"/>
    </source>
</evidence>
<evidence type="ECO:0000256" key="8">
    <source>
        <dbReference type="ARBA" id="ARBA00022884"/>
    </source>
</evidence>
<dbReference type="GO" id="GO:0005737">
    <property type="term" value="C:cytoplasm"/>
    <property type="evidence" value="ECO:0007669"/>
    <property type="project" value="TreeGrafter"/>
</dbReference>
<dbReference type="GO" id="GO:0046872">
    <property type="term" value="F:metal ion binding"/>
    <property type="evidence" value="ECO:0007669"/>
    <property type="project" value="UniProtKB-KW"/>
</dbReference>
<dbReference type="SMART" id="SM00535">
    <property type="entry name" value="RIBOc"/>
    <property type="match status" value="1"/>
</dbReference>
<dbReference type="SUPFAM" id="SSF69065">
    <property type="entry name" value="RNase III domain-like"/>
    <property type="match status" value="1"/>
</dbReference>
<dbReference type="Gene3D" id="1.10.1520.10">
    <property type="entry name" value="Ribonuclease III domain"/>
    <property type="match status" value="1"/>
</dbReference>
<dbReference type="Pfam" id="PF00035">
    <property type="entry name" value="dsrm"/>
    <property type="match status" value="1"/>
</dbReference>
<keyword evidence="8" id="KW-0694">RNA-binding</keyword>
<accession>A0A6P3ZP91</accession>
<keyword evidence="5" id="KW-0255">Endonuclease</keyword>
<name>A0A6P3ZP91_ZIZJJ</name>
<dbReference type="PANTHER" id="PTHR14950:SF54">
    <property type="entry name" value="RNASE II-LIKE 1"/>
    <property type="match status" value="1"/>
</dbReference>
<dbReference type="InterPro" id="IPR014720">
    <property type="entry name" value="dsRBD_dom"/>
</dbReference>
<dbReference type="InParanoid" id="A0A6P3ZP91"/>
<dbReference type="KEGG" id="zju:107417112"/>
<evidence type="ECO:0000313" key="10">
    <source>
        <dbReference type="Proteomes" id="UP001652623"/>
    </source>
</evidence>
<keyword evidence="6" id="KW-0378">Hydrolase</keyword>
<dbReference type="FunFam" id="1.10.1520.10:FF:000004">
    <property type="entry name" value="Endoribonuclease dicer-like 1"/>
    <property type="match status" value="1"/>
</dbReference>
<evidence type="ECO:0000256" key="3">
    <source>
        <dbReference type="ARBA" id="ARBA00022722"/>
    </source>
</evidence>
<dbReference type="InterPro" id="IPR000999">
    <property type="entry name" value="RNase_III_dom"/>
</dbReference>
<evidence type="ECO:0000256" key="6">
    <source>
        <dbReference type="ARBA" id="ARBA00022801"/>
    </source>
</evidence>
<dbReference type="GO" id="GO:0003723">
    <property type="term" value="F:RNA binding"/>
    <property type="evidence" value="ECO:0007669"/>
    <property type="project" value="UniProtKB-KW"/>
</dbReference>
<comment type="cofactor">
    <cofactor evidence="1">
        <name>Mn(2+)</name>
        <dbReference type="ChEBI" id="CHEBI:29035"/>
    </cofactor>
</comment>
<dbReference type="PANTHER" id="PTHR14950">
    <property type="entry name" value="DICER-RELATED"/>
    <property type="match status" value="1"/>
</dbReference>
<dbReference type="Pfam" id="PF00636">
    <property type="entry name" value="Ribonuclease_3"/>
    <property type="match status" value="1"/>
</dbReference>
<evidence type="ECO:0000256" key="2">
    <source>
        <dbReference type="ARBA" id="ARBA00001946"/>
    </source>
</evidence>
<evidence type="ECO:0000256" key="7">
    <source>
        <dbReference type="ARBA" id="ARBA00022842"/>
    </source>
</evidence>
<dbReference type="GeneID" id="107417112"/>
<dbReference type="GO" id="GO:0004525">
    <property type="term" value="F:ribonuclease III activity"/>
    <property type="evidence" value="ECO:0007669"/>
    <property type="project" value="InterPro"/>
</dbReference>
<organism evidence="10 11">
    <name type="scientific">Ziziphus jujuba</name>
    <name type="common">Chinese jujube</name>
    <name type="synonym">Ziziphus sativa</name>
    <dbReference type="NCBI Taxonomy" id="326968"/>
    <lineage>
        <taxon>Eukaryota</taxon>
        <taxon>Viridiplantae</taxon>
        <taxon>Streptophyta</taxon>
        <taxon>Embryophyta</taxon>
        <taxon>Tracheophyta</taxon>
        <taxon>Spermatophyta</taxon>
        <taxon>Magnoliopsida</taxon>
        <taxon>eudicotyledons</taxon>
        <taxon>Gunneridae</taxon>
        <taxon>Pentapetalae</taxon>
        <taxon>rosids</taxon>
        <taxon>fabids</taxon>
        <taxon>Rosales</taxon>
        <taxon>Rhamnaceae</taxon>
        <taxon>Paliureae</taxon>
        <taxon>Ziziphus</taxon>
    </lineage>
</organism>
<sequence length="288" mass="32485">MEEDQANKTMPAEEEVVGGLNKLLCINNTKDGRDVNLEELEEILGYKFNNKRLLEEAFTHASALKTSNSSSTSFSSSSSSYERLEFVGDAVLSLLISREHYFLYPDLSSGPLTRLRSSNVDTEKLARVAVKHGLHRFLRHNKPKLEDEIRKFIQEISEFPLHSNGLIDVPKDLADIVESAIGAVFIDSDSSLDIVWKVFKSLLEPIISPETIKRHPVTELYEICQKNNLKVQFVDLWKKNTGFDVYVQDKLIGSATYGLKKEIAHNRAAKDALNNIGRVLSEKYSIQG</sequence>
<dbReference type="GO" id="GO:0030422">
    <property type="term" value="P:siRNA processing"/>
    <property type="evidence" value="ECO:0007669"/>
    <property type="project" value="TreeGrafter"/>
</dbReference>
<dbReference type="PROSITE" id="PS00517">
    <property type="entry name" value="RNASE_3_1"/>
    <property type="match status" value="1"/>
</dbReference>